<dbReference type="FunFam" id="2.70.70.10:FF:000006">
    <property type="entry name" value="M23 family peptidase"/>
    <property type="match status" value="1"/>
</dbReference>
<dbReference type="AlphaFoldDB" id="A0A1G6GMF2"/>
<dbReference type="Pfam" id="PF01551">
    <property type="entry name" value="Peptidase_M23"/>
    <property type="match status" value="1"/>
</dbReference>
<keyword evidence="3" id="KW-1185">Reference proteome</keyword>
<dbReference type="Gene3D" id="2.70.70.10">
    <property type="entry name" value="Glucose Permease (Domain IIA)"/>
    <property type="match status" value="1"/>
</dbReference>
<name>A0A1G6GMF2_9BACI</name>
<dbReference type="CDD" id="cd12797">
    <property type="entry name" value="M23_peptidase"/>
    <property type="match status" value="1"/>
</dbReference>
<dbReference type="Proteomes" id="UP000242949">
    <property type="component" value="Unassembled WGS sequence"/>
</dbReference>
<dbReference type="OrthoDB" id="9805070at2"/>
<dbReference type="GO" id="GO:0004222">
    <property type="term" value="F:metalloendopeptidase activity"/>
    <property type="evidence" value="ECO:0007669"/>
    <property type="project" value="TreeGrafter"/>
</dbReference>
<dbReference type="PANTHER" id="PTHR21666:SF270">
    <property type="entry name" value="MUREIN HYDROLASE ACTIVATOR ENVC"/>
    <property type="match status" value="1"/>
</dbReference>
<dbReference type="InterPro" id="IPR011055">
    <property type="entry name" value="Dup_hybrid_motif"/>
</dbReference>
<protein>
    <submittedName>
        <fullName evidence="2">Peptidase family M23</fullName>
    </submittedName>
</protein>
<evidence type="ECO:0000313" key="2">
    <source>
        <dbReference type="EMBL" id="SDB83013.1"/>
    </source>
</evidence>
<evidence type="ECO:0000259" key="1">
    <source>
        <dbReference type="Pfam" id="PF01551"/>
    </source>
</evidence>
<organism evidence="2 3">
    <name type="scientific">Pelagirhabdus alkalitolerans</name>
    <dbReference type="NCBI Taxonomy" id="1612202"/>
    <lineage>
        <taxon>Bacteria</taxon>
        <taxon>Bacillati</taxon>
        <taxon>Bacillota</taxon>
        <taxon>Bacilli</taxon>
        <taxon>Bacillales</taxon>
        <taxon>Bacillaceae</taxon>
        <taxon>Pelagirhabdus</taxon>
    </lineage>
</organism>
<reference evidence="3" key="1">
    <citation type="submission" date="2016-09" db="EMBL/GenBank/DDBJ databases">
        <authorList>
            <person name="Varghese N."/>
            <person name="Submissions S."/>
        </authorList>
    </citation>
    <scope>NUCLEOTIDE SEQUENCE [LARGE SCALE GENOMIC DNA]</scope>
    <source>
        <strain evidence="3">S5</strain>
    </source>
</reference>
<sequence>MIEHIETVDQNLTYIPTAWPTEPNTITSDFGPRNDPFSQAESFHTGIDVRGATGTPIYAAANGTVTLARRYGGYGKTIKIDHGGHFETLYAHLSSIDVDVGDSVEKGEEIGALGSTGRSTGPHLHYEVIENGEPVDPEYYMNFYNDEE</sequence>
<dbReference type="InterPro" id="IPR016047">
    <property type="entry name" value="M23ase_b-sheet_dom"/>
</dbReference>
<accession>A0A1G6GMF2</accession>
<dbReference type="EMBL" id="FMYI01000001">
    <property type="protein sequence ID" value="SDB83013.1"/>
    <property type="molecule type" value="Genomic_DNA"/>
</dbReference>
<dbReference type="STRING" id="1612202.SAMN05421734_101268"/>
<gene>
    <name evidence="2" type="ORF">SAMN05421734_101268</name>
</gene>
<feature type="domain" description="M23ase beta-sheet core" evidence="1">
    <location>
        <begin position="43"/>
        <end position="137"/>
    </location>
</feature>
<dbReference type="InterPro" id="IPR050570">
    <property type="entry name" value="Cell_wall_metabolism_enzyme"/>
</dbReference>
<proteinExistence type="predicted"/>
<dbReference type="SUPFAM" id="SSF51261">
    <property type="entry name" value="Duplicated hybrid motif"/>
    <property type="match status" value="1"/>
</dbReference>
<evidence type="ECO:0000313" key="3">
    <source>
        <dbReference type="Proteomes" id="UP000242949"/>
    </source>
</evidence>
<dbReference type="PANTHER" id="PTHR21666">
    <property type="entry name" value="PEPTIDASE-RELATED"/>
    <property type="match status" value="1"/>
</dbReference>